<evidence type="ECO:0000259" key="2">
    <source>
        <dbReference type="Pfam" id="PF03599"/>
    </source>
</evidence>
<sequence>GLYCVGTPDSKAPVLVTANYKLTFDVLRKELASLNAWILVLDTRGINVWCAAGKDLFSTAEVVRRVNLSELKKVVVHNQLILPQLAATGVAAHHVKKESGFKVIWGPVRAKDIRSFLTNGLKAEKSMRQVTFTTRDRVVLIPVELAHLPKPSLWILVTAFLISGIGTHVFSFPAAWARGIMLTIAYVTGILAGAVAVPVLLPWIPGRSFALKGAI</sequence>
<evidence type="ECO:0000313" key="3">
    <source>
        <dbReference type="EMBL" id="GAG50982.1"/>
    </source>
</evidence>
<comment type="caution">
    <text evidence="3">The sequence shown here is derived from an EMBL/GenBank/DDBJ whole genome shotgun (WGS) entry which is preliminary data.</text>
</comment>
<reference evidence="3" key="1">
    <citation type="journal article" date="2014" name="Front. Microbiol.">
        <title>High frequency of phylogenetically diverse reductive dehalogenase-homologous genes in deep subseafloor sedimentary metagenomes.</title>
        <authorList>
            <person name="Kawai M."/>
            <person name="Futagami T."/>
            <person name="Toyoda A."/>
            <person name="Takaki Y."/>
            <person name="Nishi S."/>
            <person name="Hori S."/>
            <person name="Arai W."/>
            <person name="Tsubouchi T."/>
            <person name="Morono Y."/>
            <person name="Uchiyama I."/>
            <person name="Ito T."/>
            <person name="Fujiyama A."/>
            <person name="Inagaki F."/>
            <person name="Takami H."/>
        </authorList>
    </citation>
    <scope>NUCLEOTIDE SEQUENCE</scope>
    <source>
        <strain evidence="3">Expedition CK06-06</strain>
    </source>
</reference>
<feature type="domain" description="CO dehydrogenase/acetyl-CoA synthase delta subunit TIM barrel" evidence="2">
    <location>
        <begin position="1"/>
        <end position="115"/>
    </location>
</feature>
<name>X0YWP2_9ZZZZ</name>
<protein>
    <recommendedName>
        <fullName evidence="2">CO dehydrogenase/acetyl-CoA synthase delta subunit TIM barrel domain-containing protein</fullName>
    </recommendedName>
</protein>
<proteinExistence type="predicted"/>
<gene>
    <name evidence="3" type="ORF">S01H1_80919</name>
</gene>
<dbReference type="Pfam" id="PF03599">
    <property type="entry name" value="CdhD"/>
    <property type="match status" value="1"/>
</dbReference>
<dbReference type="InterPro" id="IPR016041">
    <property type="entry name" value="Ac-CoA_synth_d_su_TIM-brl"/>
</dbReference>
<dbReference type="EMBL" id="BARS01054696">
    <property type="protein sequence ID" value="GAG50982.1"/>
    <property type="molecule type" value="Genomic_DNA"/>
</dbReference>
<keyword evidence="1" id="KW-0812">Transmembrane</keyword>
<keyword evidence="1" id="KW-1133">Transmembrane helix</keyword>
<feature type="non-terminal residue" evidence="3">
    <location>
        <position position="1"/>
    </location>
</feature>
<evidence type="ECO:0000256" key="1">
    <source>
        <dbReference type="SAM" id="Phobius"/>
    </source>
</evidence>
<keyword evidence="1" id="KW-0472">Membrane</keyword>
<organism evidence="3">
    <name type="scientific">marine sediment metagenome</name>
    <dbReference type="NCBI Taxonomy" id="412755"/>
    <lineage>
        <taxon>unclassified sequences</taxon>
        <taxon>metagenomes</taxon>
        <taxon>ecological metagenomes</taxon>
    </lineage>
</organism>
<feature type="non-terminal residue" evidence="3">
    <location>
        <position position="215"/>
    </location>
</feature>
<dbReference type="Gene3D" id="3.40.50.11600">
    <property type="match status" value="1"/>
</dbReference>
<feature type="transmembrane region" description="Helical" evidence="1">
    <location>
        <begin position="153"/>
        <end position="174"/>
    </location>
</feature>
<accession>X0YWP2</accession>
<feature type="transmembrane region" description="Helical" evidence="1">
    <location>
        <begin position="180"/>
        <end position="204"/>
    </location>
</feature>
<dbReference type="AlphaFoldDB" id="X0YWP2"/>
<dbReference type="NCBIfam" id="NF040863">
    <property type="entry name" value="HgcA_corrinoid"/>
    <property type="match status" value="1"/>
</dbReference>